<dbReference type="RefSeq" id="WP_068496569.1">
    <property type="nucleotide sequence ID" value="NZ_LWQU01000015.1"/>
</dbReference>
<comment type="caution">
    <text evidence="2">The sequence shown here is derived from an EMBL/GenBank/DDBJ whole genome shotgun (WGS) entry which is preliminary data.</text>
</comment>
<keyword evidence="3" id="KW-1185">Reference proteome</keyword>
<accession>A0A178MZJ1</accession>
<sequence length="141" mass="14989">MRSQQFDNDLMNQYGFLGATAGAVTGAVVGGMKGDAAFGTGAGLAVGATLGTLIGYFTTDSVYVVITEATFAVRRNASKPRRVVTFDGSPRVEEWEESGYGSFHSTDRVVIANYGGGRNVGQTEIANDIRDRQIRSLISLI</sequence>
<dbReference type="Pfam" id="PF13488">
    <property type="entry name" value="Gly-zipper_Omp"/>
    <property type="match status" value="1"/>
</dbReference>
<evidence type="ECO:0000313" key="3">
    <source>
        <dbReference type="Proteomes" id="UP000078543"/>
    </source>
</evidence>
<dbReference type="Proteomes" id="UP000078543">
    <property type="component" value="Unassembled WGS sequence"/>
</dbReference>
<protein>
    <recommendedName>
        <fullName evidence="1">Glycine zipper domain-containing protein</fullName>
    </recommendedName>
</protein>
<dbReference type="AlphaFoldDB" id="A0A178MZJ1"/>
<reference evidence="2 3" key="1">
    <citation type="submission" date="2016-04" db="EMBL/GenBank/DDBJ databases">
        <title>Draft genome sequence of freshwater magnetotactic bacteria Magnetospirillum marisnigri SP-1 and Magnetospirillum moscoviense BB-1.</title>
        <authorList>
            <person name="Koziaeva V."/>
            <person name="Dziuba M.V."/>
            <person name="Ivanov T.M."/>
            <person name="Kuznetsov B."/>
            <person name="Grouzdev D.S."/>
        </authorList>
    </citation>
    <scope>NUCLEOTIDE SEQUENCE [LARGE SCALE GENOMIC DNA]</scope>
    <source>
        <strain evidence="2 3">BB-1</strain>
    </source>
</reference>
<evidence type="ECO:0000313" key="2">
    <source>
        <dbReference type="EMBL" id="OAN66051.1"/>
    </source>
</evidence>
<proteinExistence type="predicted"/>
<name>A0A178MZJ1_9PROT</name>
<evidence type="ECO:0000259" key="1">
    <source>
        <dbReference type="Pfam" id="PF13488"/>
    </source>
</evidence>
<organism evidence="2 3">
    <name type="scientific">Magnetospirillum moscoviense</name>
    <dbReference type="NCBI Taxonomy" id="1437059"/>
    <lineage>
        <taxon>Bacteria</taxon>
        <taxon>Pseudomonadati</taxon>
        <taxon>Pseudomonadota</taxon>
        <taxon>Alphaproteobacteria</taxon>
        <taxon>Rhodospirillales</taxon>
        <taxon>Rhodospirillaceae</taxon>
        <taxon>Magnetospirillum</taxon>
    </lineage>
</organism>
<gene>
    <name evidence="2" type="ORF">A6A05_18530</name>
</gene>
<dbReference type="InterPro" id="IPR039567">
    <property type="entry name" value="Gly-zipper"/>
</dbReference>
<feature type="domain" description="Glycine zipper" evidence="1">
    <location>
        <begin position="18"/>
        <end position="58"/>
    </location>
</feature>
<dbReference type="EMBL" id="LWQU01000015">
    <property type="protein sequence ID" value="OAN66051.1"/>
    <property type="molecule type" value="Genomic_DNA"/>
</dbReference>